<dbReference type="SUPFAM" id="SSF53474">
    <property type="entry name" value="alpha/beta-Hydrolases"/>
    <property type="match status" value="1"/>
</dbReference>
<comment type="caution">
    <text evidence="1">The sequence shown here is derived from an EMBL/GenBank/DDBJ whole genome shotgun (WGS) entry which is preliminary data.</text>
</comment>
<dbReference type="AlphaFoldDB" id="A0A2W7IKW4"/>
<dbReference type="Proteomes" id="UP000249688">
    <property type="component" value="Unassembled WGS sequence"/>
</dbReference>
<dbReference type="EMBL" id="QKYU01000026">
    <property type="protein sequence ID" value="PZW40017.1"/>
    <property type="molecule type" value="Genomic_DNA"/>
</dbReference>
<accession>A0A2W7IKW4</accession>
<protein>
    <submittedName>
        <fullName evidence="1">Alpha/beta hydrolase family protein DUF900</fullName>
    </submittedName>
</protein>
<reference evidence="1 2" key="1">
    <citation type="submission" date="2018-06" db="EMBL/GenBank/DDBJ databases">
        <title>Genomic Encyclopedia of Archaeal and Bacterial Type Strains, Phase II (KMG-II): from individual species to whole genera.</title>
        <authorList>
            <person name="Goeker M."/>
        </authorList>
    </citation>
    <scope>NUCLEOTIDE SEQUENCE [LARGE SCALE GENOMIC DNA]</scope>
    <source>
        <strain evidence="1 2">DSM 24525</strain>
    </source>
</reference>
<dbReference type="Gene3D" id="3.40.50.1820">
    <property type="entry name" value="alpha/beta hydrolase"/>
    <property type="match status" value="1"/>
</dbReference>
<dbReference type="InterPro" id="IPR010297">
    <property type="entry name" value="DUF900_hydrolase"/>
</dbReference>
<dbReference type="RefSeq" id="WP_111399894.1">
    <property type="nucleotide sequence ID" value="NZ_QKYU01000026.1"/>
</dbReference>
<dbReference type="GO" id="GO:0016787">
    <property type="term" value="F:hydrolase activity"/>
    <property type="evidence" value="ECO:0007669"/>
    <property type="project" value="UniProtKB-KW"/>
</dbReference>
<sequence length="351" mass="37046">MATRLVFFATNRLFDPKGPGFGTVPDDPPGRVLAGWVDTSGEADPALEGKAGTPHVEAFDDPDSGLVTVLKQWLAKAEGGIALLSVHGFNYSFSAAMARTGALCAWLEEGGAPPLVPLCFTWPSNGVGSIGAYKDDQVDAASSGLALARLVAAVAALKPTVPVVYLAHSMGARATRCAMQEMAQRFSPLPKGVFRQAVIMAGDDAADVFDAGEGWASDSAGGMRPLASLARYVTIGVNRADGVVSLVSGQVNRGDRLGTAGPGRPKDLPGNVKVVDYSEVVAGADLKPVPTHEVEPNWIGHQYLRNDKRVRQDLVALMAQDTAPEQVKDRRWGEPQPAVAFGEFADRLYPV</sequence>
<keyword evidence="1" id="KW-0378">Hydrolase</keyword>
<dbReference type="Pfam" id="PF05990">
    <property type="entry name" value="DUF900"/>
    <property type="match status" value="1"/>
</dbReference>
<proteinExistence type="predicted"/>
<dbReference type="OrthoDB" id="9797755at2"/>
<organism evidence="1 2">
    <name type="scientific">Humitalea rosea</name>
    <dbReference type="NCBI Taxonomy" id="990373"/>
    <lineage>
        <taxon>Bacteria</taxon>
        <taxon>Pseudomonadati</taxon>
        <taxon>Pseudomonadota</taxon>
        <taxon>Alphaproteobacteria</taxon>
        <taxon>Acetobacterales</taxon>
        <taxon>Roseomonadaceae</taxon>
        <taxon>Humitalea</taxon>
    </lineage>
</organism>
<gene>
    <name evidence="1" type="ORF">C8P66_12662</name>
</gene>
<dbReference type="InterPro" id="IPR029058">
    <property type="entry name" value="AB_hydrolase_fold"/>
</dbReference>
<evidence type="ECO:0000313" key="2">
    <source>
        <dbReference type="Proteomes" id="UP000249688"/>
    </source>
</evidence>
<keyword evidence="2" id="KW-1185">Reference proteome</keyword>
<evidence type="ECO:0000313" key="1">
    <source>
        <dbReference type="EMBL" id="PZW40017.1"/>
    </source>
</evidence>
<name>A0A2W7IKW4_9PROT</name>